<evidence type="ECO:0000313" key="2">
    <source>
        <dbReference type="EMBL" id="MDB1123443.1"/>
    </source>
</evidence>
<dbReference type="Gene3D" id="1.10.10.10">
    <property type="entry name" value="Winged helix-like DNA-binding domain superfamily/Winged helix DNA-binding domain"/>
    <property type="match status" value="1"/>
</dbReference>
<dbReference type="RefSeq" id="WP_272134019.1">
    <property type="nucleotide sequence ID" value="NZ_JAQLOI010000001.1"/>
</dbReference>
<dbReference type="InterPro" id="IPR015102">
    <property type="entry name" value="Tscrpt_reg_HTH_FeoC"/>
</dbReference>
<dbReference type="InterPro" id="IPR036388">
    <property type="entry name" value="WH-like_DNA-bd_sf"/>
</dbReference>
<dbReference type="SUPFAM" id="SSF46785">
    <property type="entry name" value="Winged helix' DNA-binding domain"/>
    <property type="match status" value="1"/>
</dbReference>
<feature type="domain" description="Transcriptional regulator HTH-type FeoC" evidence="1">
    <location>
        <begin position="2"/>
        <end position="47"/>
    </location>
</feature>
<keyword evidence="3" id="KW-1185">Reference proteome</keyword>
<evidence type="ECO:0000259" key="1">
    <source>
        <dbReference type="Pfam" id="PF09012"/>
    </source>
</evidence>
<dbReference type="InterPro" id="IPR036390">
    <property type="entry name" value="WH_DNA-bd_sf"/>
</dbReference>
<name>A0ABT4YPF9_9VIBR</name>
<sequence>MILSELKAFIFEQGSATRTELAKKFALSEDGVDAMLEVWVKKGKLSRLVDLDKKENVRQIRYKAVTSNAIQMTVIS</sequence>
<reference evidence="2 3" key="1">
    <citation type="submission" date="2023-01" db="EMBL/GenBank/DDBJ databases">
        <title>Vibrio sp. KJ40-1 sp.nov, isolated from marine algae.</title>
        <authorList>
            <person name="Butt M."/>
            <person name="Kim J.M.J."/>
            <person name="Jeon C.O.C."/>
        </authorList>
    </citation>
    <scope>NUCLEOTIDE SEQUENCE [LARGE SCALE GENOMIC DNA]</scope>
    <source>
        <strain evidence="2 3">KJ40-1</strain>
    </source>
</reference>
<evidence type="ECO:0000313" key="3">
    <source>
        <dbReference type="Proteomes" id="UP001210678"/>
    </source>
</evidence>
<accession>A0ABT4YPF9</accession>
<dbReference type="Proteomes" id="UP001210678">
    <property type="component" value="Unassembled WGS sequence"/>
</dbReference>
<dbReference type="EMBL" id="JAQLOI010000001">
    <property type="protein sequence ID" value="MDB1123443.1"/>
    <property type="molecule type" value="Genomic_DNA"/>
</dbReference>
<organism evidence="2 3">
    <name type="scientific">Vibrio algarum</name>
    <dbReference type="NCBI Taxonomy" id="3020714"/>
    <lineage>
        <taxon>Bacteria</taxon>
        <taxon>Pseudomonadati</taxon>
        <taxon>Pseudomonadota</taxon>
        <taxon>Gammaproteobacteria</taxon>
        <taxon>Vibrionales</taxon>
        <taxon>Vibrionaceae</taxon>
        <taxon>Vibrio</taxon>
    </lineage>
</organism>
<comment type="caution">
    <text evidence="2">The sequence shown here is derived from an EMBL/GenBank/DDBJ whole genome shotgun (WGS) entry which is preliminary data.</text>
</comment>
<proteinExistence type="predicted"/>
<protein>
    <submittedName>
        <fullName evidence="2">FeoC-like transcriptional regulator</fullName>
    </submittedName>
</protein>
<dbReference type="Pfam" id="PF09012">
    <property type="entry name" value="FeoC"/>
    <property type="match status" value="1"/>
</dbReference>
<gene>
    <name evidence="2" type="ORF">PGX00_07115</name>
</gene>